<evidence type="ECO:0000313" key="2">
    <source>
        <dbReference type="Proteomes" id="UP000294802"/>
    </source>
</evidence>
<reference evidence="1 2" key="1">
    <citation type="submission" date="2019-01" db="EMBL/GenBank/DDBJ databases">
        <title>Draft genome sequences of the type strains of six Macrococcus species.</title>
        <authorList>
            <person name="Mazhar S."/>
            <person name="Altermann E."/>
            <person name="Hill C."/>
            <person name="Mcauliffe O."/>
        </authorList>
    </citation>
    <scope>NUCLEOTIDE SEQUENCE [LARGE SCALE GENOMIC DNA]</scope>
    <source>
        <strain evidence="1 2">CCM4815</strain>
    </source>
</reference>
<organism evidence="1 2">
    <name type="scientific">Macrococcus lamae</name>
    <dbReference type="NCBI Taxonomy" id="198484"/>
    <lineage>
        <taxon>Bacteria</taxon>
        <taxon>Bacillati</taxon>
        <taxon>Bacillota</taxon>
        <taxon>Bacilli</taxon>
        <taxon>Bacillales</taxon>
        <taxon>Staphylococcaceae</taxon>
        <taxon>Macrococcus</taxon>
    </lineage>
</organism>
<proteinExistence type="predicted"/>
<dbReference type="Proteomes" id="UP000294802">
    <property type="component" value="Unassembled WGS sequence"/>
</dbReference>
<dbReference type="AlphaFoldDB" id="A0A4R6BSB8"/>
<name>A0A4R6BSB8_9STAP</name>
<dbReference type="OrthoDB" id="2417837at2"/>
<evidence type="ECO:0000313" key="1">
    <source>
        <dbReference type="EMBL" id="TDM05258.1"/>
    </source>
</evidence>
<dbReference type="EMBL" id="SCWB01000021">
    <property type="protein sequence ID" value="TDM05258.1"/>
    <property type="molecule type" value="Genomic_DNA"/>
</dbReference>
<sequence>MTNEYLWVRNEREQLLSKLQHLSESEFNYNFGFSQGSIKSTLLSIAHAYQEQFEQTDYQNLHDSSLKDYKKHLDTLNFDDVVEYFNRVNNVFASKSTNNEKDQKNIVNEFRHLGQIDIMLHLIENSDHPLINRTGRREKVTERQNMRITRL</sequence>
<protein>
    <submittedName>
        <fullName evidence="1">Uncharacterized protein</fullName>
    </submittedName>
</protein>
<comment type="caution">
    <text evidence="1">The sequence shown here is derived from an EMBL/GenBank/DDBJ whole genome shotgun (WGS) entry which is preliminary data.</text>
</comment>
<keyword evidence="2" id="KW-1185">Reference proteome</keyword>
<accession>A0A4R6BSB8</accession>
<gene>
    <name evidence="1" type="ORF">ERX29_10130</name>
</gene>
<dbReference type="RefSeq" id="WP_133444556.1">
    <property type="nucleotide sequence ID" value="NZ_SCWB01000021.1"/>
</dbReference>